<keyword evidence="2" id="KW-0539">Nucleus</keyword>
<proteinExistence type="predicted"/>
<evidence type="ECO:0000259" key="4">
    <source>
        <dbReference type="Pfam" id="PF00808"/>
    </source>
</evidence>
<evidence type="ECO:0000256" key="3">
    <source>
        <dbReference type="SAM" id="MobiDB-lite"/>
    </source>
</evidence>
<evidence type="ECO:0000313" key="5">
    <source>
        <dbReference type="EMBL" id="GFH54050.1"/>
    </source>
</evidence>
<dbReference type="CDD" id="cd22929">
    <property type="entry name" value="HFD_POLE4-like"/>
    <property type="match status" value="1"/>
</dbReference>
<evidence type="ECO:0000256" key="2">
    <source>
        <dbReference type="ARBA" id="ARBA00023242"/>
    </source>
</evidence>
<dbReference type="GO" id="GO:0046982">
    <property type="term" value="F:protein heterodimerization activity"/>
    <property type="evidence" value="ECO:0007669"/>
    <property type="project" value="InterPro"/>
</dbReference>
<feature type="region of interest" description="Disordered" evidence="3">
    <location>
        <begin position="1"/>
        <end position="128"/>
    </location>
</feature>
<dbReference type="SUPFAM" id="SSF47113">
    <property type="entry name" value="Histone-fold"/>
    <property type="match status" value="1"/>
</dbReference>
<feature type="domain" description="Transcription factor CBF/NF-Y/archaeal histone" evidence="4">
    <location>
        <begin position="134"/>
        <end position="192"/>
    </location>
</feature>
<gene>
    <name evidence="5" type="ORF">CTEN210_10526</name>
</gene>
<feature type="compositionally biased region" description="Basic residues" evidence="3">
    <location>
        <begin position="109"/>
        <end position="121"/>
    </location>
</feature>
<comment type="caution">
    <text evidence="5">The sequence shown here is derived from an EMBL/GenBank/DDBJ whole genome shotgun (WGS) entry which is preliminary data.</text>
</comment>
<dbReference type="EMBL" id="BLLK01000047">
    <property type="protein sequence ID" value="GFH54050.1"/>
    <property type="molecule type" value="Genomic_DNA"/>
</dbReference>
<dbReference type="GO" id="GO:0005634">
    <property type="term" value="C:nucleus"/>
    <property type="evidence" value="ECO:0007669"/>
    <property type="project" value="UniProtKB-SubCell"/>
</dbReference>
<dbReference type="AlphaFoldDB" id="A0AAD3H890"/>
<dbReference type="Proteomes" id="UP001054902">
    <property type="component" value="Unassembled WGS sequence"/>
</dbReference>
<keyword evidence="6" id="KW-1185">Reference proteome</keyword>
<reference evidence="5 6" key="1">
    <citation type="journal article" date="2021" name="Sci. Rep.">
        <title>The genome of the diatom Chaetoceros tenuissimus carries an ancient integrated fragment of an extant virus.</title>
        <authorList>
            <person name="Hongo Y."/>
            <person name="Kimura K."/>
            <person name="Takaki Y."/>
            <person name="Yoshida Y."/>
            <person name="Baba S."/>
            <person name="Kobayashi G."/>
            <person name="Nagasaki K."/>
            <person name="Hano T."/>
            <person name="Tomaru Y."/>
        </authorList>
    </citation>
    <scope>NUCLEOTIDE SEQUENCE [LARGE SCALE GENOMIC DNA]</scope>
    <source>
        <strain evidence="5 6">NIES-3715</strain>
    </source>
</reference>
<evidence type="ECO:0000313" key="6">
    <source>
        <dbReference type="Proteomes" id="UP001054902"/>
    </source>
</evidence>
<dbReference type="PANTHER" id="PTHR10252:SF54">
    <property type="entry name" value="CHROMATIN ACCESSIBILITY COMPLEX PROTEIN 1"/>
    <property type="match status" value="1"/>
</dbReference>
<evidence type="ECO:0000256" key="1">
    <source>
        <dbReference type="ARBA" id="ARBA00004123"/>
    </source>
</evidence>
<dbReference type="Pfam" id="PF00808">
    <property type="entry name" value="CBFD_NFYB_HMF"/>
    <property type="match status" value="1"/>
</dbReference>
<dbReference type="InterPro" id="IPR009072">
    <property type="entry name" value="Histone-fold"/>
</dbReference>
<dbReference type="Gene3D" id="1.10.20.10">
    <property type="entry name" value="Histone, subunit A"/>
    <property type="match status" value="1"/>
</dbReference>
<comment type="subcellular location">
    <subcellularLocation>
        <location evidence="1">Nucleus</location>
    </subcellularLocation>
</comment>
<organism evidence="5 6">
    <name type="scientific">Chaetoceros tenuissimus</name>
    <dbReference type="NCBI Taxonomy" id="426638"/>
    <lineage>
        <taxon>Eukaryota</taxon>
        <taxon>Sar</taxon>
        <taxon>Stramenopiles</taxon>
        <taxon>Ochrophyta</taxon>
        <taxon>Bacillariophyta</taxon>
        <taxon>Coscinodiscophyceae</taxon>
        <taxon>Chaetocerotophycidae</taxon>
        <taxon>Chaetocerotales</taxon>
        <taxon>Chaetocerotaceae</taxon>
        <taxon>Chaetoceros</taxon>
    </lineage>
</organism>
<dbReference type="InterPro" id="IPR050568">
    <property type="entry name" value="Transcr_DNA_Rep_Reg"/>
</dbReference>
<dbReference type="InterPro" id="IPR003958">
    <property type="entry name" value="CBFA_NFYB_domain"/>
</dbReference>
<dbReference type="PANTHER" id="PTHR10252">
    <property type="entry name" value="HISTONE-LIKE TRANSCRIPTION FACTOR CCAAT-RELATED"/>
    <property type="match status" value="1"/>
</dbReference>
<dbReference type="GO" id="GO:0000976">
    <property type="term" value="F:transcription cis-regulatory region binding"/>
    <property type="evidence" value="ECO:0007669"/>
    <property type="project" value="TreeGrafter"/>
</dbReference>
<dbReference type="GO" id="GO:0006355">
    <property type="term" value="P:regulation of DNA-templated transcription"/>
    <property type="evidence" value="ECO:0007669"/>
    <property type="project" value="TreeGrafter"/>
</dbReference>
<sequence>MSDIEEAVEVEAVVETSEGDENDAVVSVEVVDEEPTGANAEGNIANTDEDDSQAAECLDASMEVEEESLDAEVKPNSVDSSDEPKAKNTKATPKKRKASDASGTPHTETKKRKRKASPKKQKSGEIPSVKDLGIPFRAVKRLMKIDKDIVTVQNEAAMVATYAVELFVEKIVKESNENAKKRGRNTVKYEDLGEVRVSNKNLSFLDTLIP</sequence>
<accession>A0AAD3H890</accession>
<name>A0AAD3H890_9STRA</name>
<protein>
    <recommendedName>
        <fullName evidence="4">Transcription factor CBF/NF-Y/archaeal histone domain-containing protein</fullName>
    </recommendedName>
</protein>